<dbReference type="Pfam" id="PF00288">
    <property type="entry name" value="GHMP_kinases_N"/>
    <property type="match status" value="1"/>
</dbReference>
<name>A0ABV8V4N1_9GAMM</name>
<dbReference type="NCBIfam" id="TIGR00154">
    <property type="entry name" value="ispE"/>
    <property type="match status" value="1"/>
</dbReference>
<feature type="domain" description="GHMP kinase C-terminal" evidence="12">
    <location>
        <begin position="201"/>
        <end position="264"/>
    </location>
</feature>
<comment type="similarity">
    <text evidence="1 10">Belongs to the GHMP kinase family. IspE subfamily.</text>
</comment>
<keyword evidence="4 10" id="KW-0808">Transferase</keyword>
<feature type="active site" evidence="10">
    <location>
        <position position="15"/>
    </location>
</feature>
<feature type="domain" description="GHMP kinase N-terminal" evidence="11">
    <location>
        <begin position="70"/>
        <end position="148"/>
    </location>
</feature>
<dbReference type="SUPFAM" id="SSF54211">
    <property type="entry name" value="Ribosomal protein S5 domain 2-like"/>
    <property type="match status" value="1"/>
</dbReference>
<dbReference type="InterPro" id="IPR013750">
    <property type="entry name" value="GHMP_kinase_C_dom"/>
</dbReference>
<evidence type="ECO:0000313" key="14">
    <source>
        <dbReference type="Proteomes" id="UP001595840"/>
    </source>
</evidence>
<dbReference type="InterPro" id="IPR004424">
    <property type="entry name" value="IspE"/>
</dbReference>
<dbReference type="EMBL" id="JBHSCX010000011">
    <property type="protein sequence ID" value="MFC4362851.1"/>
    <property type="molecule type" value="Genomic_DNA"/>
</dbReference>
<evidence type="ECO:0000256" key="10">
    <source>
        <dbReference type="HAMAP-Rule" id="MF_00061"/>
    </source>
</evidence>
<evidence type="ECO:0000256" key="3">
    <source>
        <dbReference type="ARBA" id="ARBA00017473"/>
    </source>
</evidence>
<feature type="active site" evidence="10">
    <location>
        <position position="140"/>
    </location>
</feature>
<comment type="caution">
    <text evidence="13">The sequence shown here is derived from an EMBL/GenBank/DDBJ whole genome shotgun (WGS) entry which is preliminary data.</text>
</comment>
<comment type="catalytic activity">
    <reaction evidence="10">
        <text>4-CDP-2-C-methyl-D-erythritol + ATP = 4-CDP-2-C-methyl-D-erythritol 2-phosphate + ADP + H(+)</text>
        <dbReference type="Rhea" id="RHEA:18437"/>
        <dbReference type="ChEBI" id="CHEBI:15378"/>
        <dbReference type="ChEBI" id="CHEBI:30616"/>
        <dbReference type="ChEBI" id="CHEBI:57823"/>
        <dbReference type="ChEBI" id="CHEBI:57919"/>
        <dbReference type="ChEBI" id="CHEBI:456216"/>
        <dbReference type="EC" id="2.7.1.148"/>
    </reaction>
</comment>
<dbReference type="InterPro" id="IPR014721">
    <property type="entry name" value="Ribsml_uS5_D2-typ_fold_subgr"/>
</dbReference>
<dbReference type="GO" id="GO:0050515">
    <property type="term" value="F:4-(cytidine 5'-diphospho)-2-C-methyl-D-erythritol kinase activity"/>
    <property type="evidence" value="ECO:0007669"/>
    <property type="project" value="UniProtKB-EC"/>
</dbReference>
<feature type="binding site" evidence="10">
    <location>
        <begin position="98"/>
        <end position="108"/>
    </location>
    <ligand>
        <name>ATP</name>
        <dbReference type="ChEBI" id="CHEBI:30616"/>
    </ligand>
</feature>
<keyword evidence="7 10" id="KW-0067">ATP-binding</keyword>
<dbReference type="PANTHER" id="PTHR43527:SF2">
    <property type="entry name" value="4-DIPHOSPHOCYTIDYL-2-C-METHYL-D-ERYTHRITOL KINASE, CHLOROPLASTIC"/>
    <property type="match status" value="1"/>
</dbReference>
<evidence type="ECO:0000259" key="11">
    <source>
        <dbReference type="Pfam" id="PF00288"/>
    </source>
</evidence>
<proteinExistence type="inferred from homology"/>
<dbReference type="PANTHER" id="PTHR43527">
    <property type="entry name" value="4-DIPHOSPHOCYTIDYL-2-C-METHYL-D-ERYTHRITOL KINASE, CHLOROPLASTIC"/>
    <property type="match status" value="1"/>
</dbReference>
<dbReference type="EC" id="2.7.1.148" evidence="2 10"/>
<comment type="function">
    <text evidence="10">Catalyzes the phosphorylation of the position 2 hydroxy group of 4-diphosphocytidyl-2C-methyl-D-erythritol.</text>
</comment>
<evidence type="ECO:0000256" key="2">
    <source>
        <dbReference type="ARBA" id="ARBA00012052"/>
    </source>
</evidence>
<dbReference type="Gene3D" id="3.30.230.10">
    <property type="match status" value="1"/>
</dbReference>
<evidence type="ECO:0000256" key="9">
    <source>
        <dbReference type="ARBA" id="ARBA00032554"/>
    </source>
</evidence>
<keyword evidence="8 10" id="KW-0414">Isoprene biosynthesis</keyword>
<dbReference type="RefSeq" id="WP_290260690.1">
    <property type="nucleotide sequence ID" value="NZ_JAUFQG010000004.1"/>
</dbReference>
<dbReference type="Pfam" id="PF08544">
    <property type="entry name" value="GHMP_kinases_C"/>
    <property type="match status" value="1"/>
</dbReference>
<accession>A0ABV8V4N1</accession>
<dbReference type="HAMAP" id="MF_00061">
    <property type="entry name" value="IspE"/>
    <property type="match status" value="1"/>
</dbReference>
<dbReference type="SUPFAM" id="SSF55060">
    <property type="entry name" value="GHMP Kinase, C-terminal domain"/>
    <property type="match status" value="1"/>
</dbReference>
<dbReference type="PIRSF" id="PIRSF010376">
    <property type="entry name" value="IspE"/>
    <property type="match status" value="1"/>
</dbReference>
<keyword evidence="6 10" id="KW-0418">Kinase</keyword>
<evidence type="ECO:0000256" key="6">
    <source>
        <dbReference type="ARBA" id="ARBA00022777"/>
    </source>
</evidence>
<evidence type="ECO:0000259" key="12">
    <source>
        <dbReference type="Pfam" id="PF08544"/>
    </source>
</evidence>
<evidence type="ECO:0000256" key="8">
    <source>
        <dbReference type="ARBA" id="ARBA00023229"/>
    </source>
</evidence>
<comment type="pathway">
    <text evidence="10">Isoprenoid biosynthesis; isopentenyl diphosphate biosynthesis via DXP pathway; isopentenyl diphosphate from 1-deoxy-D-xylulose 5-phosphate: step 3/6.</text>
</comment>
<dbReference type="Proteomes" id="UP001595840">
    <property type="component" value="Unassembled WGS sequence"/>
</dbReference>
<reference evidence="14" key="1">
    <citation type="journal article" date="2019" name="Int. J. Syst. Evol. Microbiol.">
        <title>The Global Catalogue of Microorganisms (GCM) 10K type strain sequencing project: providing services to taxonomists for standard genome sequencing and annotation.</title>
        <authorList>
            <consortium name="The Broad Institute Genomics Platform"/>
            <consortium name="The Broad Institute Genome Sequencing Center for Infectious Disease"/>
            <person name="Wu L."/>
            <person name="Ma J."/>
        </authorList>
    </citation>
    <scope>NUCLEOTIDE SEQUENCE [LARGE SCALE GENOMIC DNA]</scope>
    <source>
        <strain evidence="14">CECT 8570</strain>
    </source>
</reference>
<dbReference type="InterPro" id="IPR006204">
    <property type="entry name" value="GHMP_kinase_N_dom"/>
</dbReference>
<keyword evidence="5 10" id="KW-0547">Nucleotide-binding</keyword>
<organism evidence="13 14">
    <name type="scientific">Simiduia curdlanivorans</name>
    <dbReference type="NCBI Taxonomy" id="1492769"/>
    <lineage>
        <taxon>Bacteria</taxon>
        <taxon>Pseudomonadati</taxon>
        <taxon>Pseudomonadota</taxon>
        <taxon>Gammaproteobacteria</taxon>
        <taxon>Cellvibrionales</taxon>
        <taxon>Cellvibrionaceae</taxon>
        <taxon>Simiduia</taxon>
    </lineage>
</organism>
<evidence type="ECO:0000256" key="5">
    <source>
        <dbReference type="ARBA" id="ARBA00022741"/>
    </source>
</evidence>
<dbReference type="InterPro" id="IPR036554">
    <property type="entry name" value="GHMP_kinase_C_sf"/>
</dbReference>
<keyword evidence="14" id="KW-1185">Reference proteome</keyword>
<dbReference type="Gene3D" id="3.30.70.890">
    <property type="entry name" value="GHMP kinase, C-terminal domain"/>
    <property type="match status" value="1"/>
</dbReference>
<sequence>MPDQMTTLRWPAPAKLNLCLHITGRRPDGYHNLQTLFQLLNYGDFLEFHPADDGRVALAQPMRDVAEADNLVVKAARALQQATGCTKGATISIDKRIPLGGGLGGGSSNAATTLVALNYLWSTGLSLPHLAEVGLQLGADVPVFIMGQTAWAEGIGERLTPVQMPGLWYLVVTPNCHVSTAAIFSNKDLTRDTADITVAAFLEQGGQNDCQALVATLYPQVRQVIDWLNQFGAAQMTGTGASVYCAFASAEAAQAVLCILPKRWQGFVAQAVNASPLHNLLQEVDVTGA</sequence>
<evidence type="ECO:0000313" key="13">
    <source>
        <dbReference type="EMBL" id="MFC4362851.1"/>
    </source>
</evidence>
<protein>
    <recommendedName>
        <fullName evidence="3 10">4-diphosphocytidyl-2-C-methyl-D-erythritol kinase</fullName>
        <shortName evidence="10">CMK</shortName>
        <ecNumber evidence="2 10">2.7.1.148</ecNumber>
    </recommendedName>
    <alternativeName>
        <fullName evidence="9 10">4-(cytidine-5'-diphospho)-2-C-methyl-D-erythritol kinase</fullName>
    </alternativeName>
</protein>
<evidence type="ECO:0000256" key="4">
    <source>
        <dbReference type="ARBA" id="ARBA00022679"/>
    </source>
</evidence>
<gene>
    <name evidence="10 13" type="primary">ispE</name>
    <name evidence="13" type="ORF">ACFOX3_11110</name>
</gene>
<dbReference type="InterPro" id="IPR020568">
    <property type="entry name" value="Ribosomal_Su5_D2-typ_SF"/>
</dbReference>
<evidence type="ECO:0000256" key="7">
    <source>
        <dbReference type="ARBA" id="ARBA00022840"/>
    </source>
</evidence>
<evidence type="ECO:0000256" key="1">
    <source>
        <dbReference type="ARBA" id="ARBA00009684"/>
    </source>
</evidence>